<keyword evidence="2 5" id="KW-0645">Protease</keyword>
<keyword evidence="3" id="KW-0064">Aspartyl protease</keyword>
<dbReference type="Pfam" id="PF01750">
    <property type="entry name" value="HycI"/>
    <property type="match status" value="1"/>
</dbReference>
<evidence type="ECO:0000256" key="2">
    <source>
        <dbReference type="ARBA" id="ARBA00022670"/>
    </source>
</evidence>
<dbReference type="GO" id="GO:0016485">
    <property type="term" value="P:protein processing"/>
    <property type="evidence" value="ECO:0007669"/>
    <property type="project" value="TreeGrafter"/>
</dbReference>
<dbReference type="NCBIfam" id="TIGR00072">
    <property type="entry name" value="hydrog_prot"/>
    <property type="match status" value="1"/>
</dbReference>
<proteinExistence type="inferred from homology"/>
<keyword evidence="4" id="KW-0378">Hydrolase</keyword>
<gene>
    <name evidence="5" type="ordered locus">Acid_6561</name>
</gene>
<dbReference type="GO" id="GO:0008047">
    <property type="term" value="F:enzyme activator activity"/>
    <property type="evidence" value="ECO:0007669"/>
    <property type="project" value="InterPro"/>
</dbReference>
<dbReference type="InterPro" id="IPR000671">
    <property type="entry name" value="Peptidase_A31"/>
</dbReference>
<sequence>MSARVLVAGVGNIFLGDDAFGSEVARRMLNEKWPEDVRVVDFGIRGFDLTFALLEGYDTVILVDATPRGGAPGTLYTIEPELDDGEAGEVATHGMNPMRVLAMAKHMGAEWKRLLVVGCEPAHDAVNDGGIGLSEAVRPAVAEAVEVVRRLI</sequence>
<dbReference type="KEGG" id="sus:Acid_6561"/>
<reference evidence="5" key="1">
    <citation type="submission" date="2006-10" db="EMBL/GenBank/DDBJ databases">
        <title>Complete sequence of Solibacter usitatus Ellin6076.</title>
        <authorList>
            <consortium name="US DOE Joint Genome Institute"/>
            <person name="Copeland A."/>
            <person name="Lucas S."/>
            <person name="Lapidus A."/>
            <person name="Barry K."/>
            <person name="Detter J.C."/>
            <person name="Glavina del Rio T."/>
            <person name="Hammon N."/>
            <person name="Israni S."/>
            <person name="Dalin E."/>
            <person name="Tice H."/>
            <person name="Pitluck S."/>
            <person name="Thompson L.S."/>
            <person name="Brettin T."/>
            <person name="Bruce D."/>
            <person name="Han C."/>
            <person name="Tapia R."/>
            <person name="Gilna P."/>
            <person name="Schmutz J."/>
            <person name="Larimer F."/>
            <person name="Land M."/>
            <person name="Hauser L."/>
            <person name="Kyrpides N."/>
            <person name="Mikhailova N."/>
            <person name="Janssen P.H."/>
            <person name="Kuske C.R."/>
            <person name="Richardson P."/>
        </authorList>
    </citation>
    <scope>NUCLEOTIDE SEQUENCE</scope>
    <source>
        <strain evidence="5">Ellin6076</strain>
    </source>
</reference>
<dbReference type="PRINTS" id="PR00446">
    <property type="entry name" value="HYDRGNUPTAKE"/>
</dbReference>
<dbReference type="Gene3D" id="3.40.50.1450">
    <property type="entry name" value="HybD-like"/>
    <property type="match status" value="1"/>
</dbReference>
<evidence type="ECO:0000256" key="1">
    <source>
        <dbReference type="ARBA" id="ARBA00006814"/>
    </source>
</evidence>
<dbReference type="EMBL" id="CP000473">
    <property type="protein sequence ID" value="ABJ87483.1"/>
    <property type="molecule type" value="Genomic_DNA"/>
</dbReference>
<dbReference type="OrthoDB" id="9794619at2"/>
<evidence type="ECO:0000256" key="3">
    <source>
        <dbReference type="ARBA" id="ARBA00022750"/>
    </source>
</evidence>
<dbReference type="InParanoid" id="Q01S87"/>
<dbReference type="eggNOG" id="COG0680">
    <property type="taxonomic scope" value="Bacteria"/>
</dbReference>
<dbReference type="PANTHER" id="PTHR30302:SF1">
    <property type="entry name" value="HYDROGENASE 2 MATURATION PROTEASE"/>
    <property type="match status" value="1"/>
</dbReference>
<dbReference type="CDD" id="cd06068">
    <property type="entry name" value="H2MP_like-1"/>
    <property type="match status" value="1"/>
</dbReference>
<accession>Q01S87</accession>
<dbReference type="GO" id="GO:0004190">
    <property type="term" value="F:aspartic-type endopeptidase activity"/>
    <property type="evidence" value="ECO:0007669"/>
    <property type="project" value="UniProtKB-KW"/>
</dbReference>
<organism evidence="5">
    <name type="scientific">Solibacter usitatus (strain Ellin6076)</name>
    <dbReference type="NCBI Taxonomy" id="234267"/>
    <lineage>
        <taxon>Bacteria</taxon>
        <taxon>Pseudomonadati</taxon>
        <taxon>Acidobacteriota</taxon>
        <taxon>Terriglobia</taxon>
        <taxon>Bryobacterales</taxon>
        <taxon>Solibacteraceae</taxon>
        <taxon>Candidatus Solibacter</taxon>
    </lineage>
</organism>
<dbReference type="SUPFAM" id="SSF53163">
    <property type="entry name" value="HybD-like"/>
    <property type="match status" value="1"/>
</dbReference>
<name>Q01S87_SOLUE</name>
<comment type="similarity">
    <text evidence="1">Belongs to the peptidase A31 family.</text>
</comment>
<evidence type="ECO:0000256" key="4">
    <source>
        <dbReference type="ARBA" id="ARBA00022801"/>
    </source>
</evidence>
<dbReference type="InterPro" id="IPR023430">
    <property type="entry name" value="Pept_HybD-like_dom_sf"/>
</dbReference>
<evidence type="ECO:0000313" key="5">
    <source>
        <dbReference type="EMBL" id="ABJ87483.1"/>
    </source>
</evidence>
<dbReference type="STRING" id="234267.Acid_6561"/>
<dbReference type="HOGENOM" id="CLU_099037_1_0_0"/>
<protein>
    <submittedName>
        <fullName evidence="5">Hydrogenase maturation protease</fullName>
    </submittedName>
</protein>
<dbReference type="AlphaFoldDB" id="Q01S87"/>
<dbReference type="PANTHER" id="PTHR30302">
    <property type="entry name" value="HYDROGENASE 1 MATURATION PROTEASE"/>
    <property type="match status" value="1"/>
</dbReference>